<dbReference type="InterPro" id="IPR023299">
    <property type="entry name" value="ATPase_P-typ_cyto_dom_N"/>
</dbReference>
<reference evidence="14" key="1">
    <citation type="submission" date="2020-05" db="EMBL/GenBank/DDBJ databases">
        <title>Phylogenomic resolution of chytrid fungi.</title>
        <authorList>
            <person name="Stajich J.E."/>
            <person name="Amses K."/>
            <person name="Simmons R."/>
            <person name="Seto K."/>
            <person name="Myers J."/>
            <person name="Bonds A."/>
            <person name="Quandt C.A."/>
            <person name="Barry K."/>
            <person name="Liu P."/>
            <person name="Grigoriev I."/>
            <person name="Longcore J.E."/>
            <person name="James T.Y."/>
        </authorList>
    </citation>
    <scope>NUCLEOTIDE SEQUENCE</scope>
    <source>
        <strain evidence="14">JEL0318</strain>
    </source>
</reference>
<dbReference type="InterPro" id="IPR023214">
    <property type="entry name" value="HAD_sf"/>
</dbReference>
<evidence type="ECO:0000313" key="14">
    <source>
        <dbReference type="EMBL" id="KAJ3028992.1"/>
    </source>
</evidence>
<evidence type="ECO:0000256" key="13">
    <source>
        <dbReference type="SAM" id="Phobius"/>
    </source>
</evidence>
<keyword evidence="11 13" id="KW-0472">Membrane</keyword>
<organism evidence="14 15">
    <name type="scientific">Rhizophlyctis rosea</name>
    <dbReference type="NCBI Taxonomy" id="64517"/>
    <lineage>
        <taxon>Eukaryota</taxon>
        <taxon>Fungi</taxon>
        <taxon>Fungi incertae sedis</taxon>
        <taxon>Chytridiomycota</taxon>
        <taxon>Chytridiomycota incertae sedis</taxon>
        <taxon>Chytridiomycetes</taxon>
        <taxon>Rhizophlyctidales</taxon>
        <taxon>Rhizophlyctidaceae</taxon>
        <taxon>Rhizophlyctis</taxon>
    </lineage>
</organism>
<feature type="transmembrane region" description="Helical" evidence="13">
    <location>
        <begin position="378"/>
        <end position="397"/>
    </location>
</feature>
<dbReference type="InterPro" id="IPR001757">
    <property type="entry name" value="P_typ_ATPase"/>
</dbReference>
<dbReference type="InterPro" id="IPR023298">
    <property type="entry name" value="ATPase_P-typ_TM_dom_sf"/>
</dbReference>
<dbReference type="FunFam" id="3.40.50.1000:FF:000068">
    <property type="entry name" value="Cation-transporting ATPase"/>
    <property type="match status" value="1"/>
</dbReference>
<dbReference type="GO" id="GO:0005524">
    <property type="term" value="F:ATP binding"/>
    <property type="evidence" value="ECO:0007669"/>
    <property type="project" value="UniProtKB-KW"/>
</dbReference>
<dbReference type="PANTHER" id="PTHR45630">
    <property type="entry name" value="CATION-TRANSPORTING ATPASE-RELATED"/>
    <property type="match status" value="1"/>
</dbReference>
<dbReference type="PROSITE" id="PS01229">
    <property type="entry name" value="COF_2"/>
    <property type="match status" value="1"/>
</dbReference>
<dbReference type="InterPro" id="IPR036412">
    <property type="entry name" value="HAD-like_sf"/>
</dbReference>
<dbReference type="GO" id="GO:0140358">
    <property type="term" value="F:P-type transmembrane transporter activity"/>
    <property type="evidence" value="ECO:0007669"/>
    <property type="project" value="InterPro"/>
</dbReference>
<evidence type="ECO:0000256" key="6">
    <source>
        <dbReference type="ARBA" id="ARBA00022741"/>
    </source>
</evidence>
<sequence length="501" mass="56183">VLAEDEFEVFVKGAPEVMRSICRPESLPPDYDRQLSDYAHHGYRVIAIAWRRLEDTTLTKMTKLKREEVETDLQFLGFIVFENKLKPGTKSVVETLGRARIRQVMCTGDNVLTAISVSRECGLVNPQHTIFVPRFVGSAPSHSEEAEIVWEDVDGSGAALDPETFLPITPKSRRRGHHRRSISDLHHRHSRPPSEVPQSPVREEEQHLIEETNGHDENGGDHTNVPIDPLLANVGRYDLAVTGDVFQWLLEYGSTDAFNRMLVKAQIFARMSPDQKHFLVENFQDIGYCVGFCGDGANDCGALKAADVGLSLSEAEASVAAPFTSRDTDLRCVLKVIKEGRAALVTSFSCFKYMALYSLIQFTSVSLLYSLGTNLGDFQFLFIDLFLILPVAMFMGYSGAYERIHKKRPTASLVSKRVLTSLVGQVVLQAGVQAWVFWWVRKQSWYEKPGGGDGDGRSGVDEGVYRCFENSVVFLVSCYQYLSVAVVFSVGRPYRESMWRN</sequence>
<evidence type="ECO:0000256" key="2">
    <source>
        <dbReference type="ARBA" id="ARBA00006000"/>
    </source>
</evidence>
<evidence type="ECO:0000256" key="5">
    <source>
        <dbReference type="ARBA" id="ARBA00022723"/>
    </source>
</evidence>
<evidence type="ECO:0000256" key="10">
    <source>
        <dbReference type="ARBA" id="ARBA00022989"/>
    </source>
</evidence>
<keyword evidence="9" id="KW-1278">Translocase</keyword>
<dbReference type="GO" id="GO:0006874">
    <property type="term" value="P:intracellular calcium ion homeostasis"/>
    <property type="evidence" value="ECO:0007669"/>
    <property type="project" value="TreeGrafter"/>
</dbReference>
<dbReference type="GO" id="GO:0019829">
    <property type="term" value="F:ATPase-coupled monoatomic cation transmembrane transporter activity"/>
    <property type="evidence" value="ECO:0007669"/>
    <property type="project" value="TreeGrafter"/>
</dbReference>
<dbReference type="PANTHER" id="PTHR45630:SF8">
    <property type="entry name" value="CATION-TRANSPORTING ATPASE"/>
    <property type="match status" value="1"/>
</dbReference>
<evidence type="ECO:0000256" key="8">
    <source>
        <dbReference type="ARBA" id="ARBA00022842"/>
    </source>
</evidence>
<keyword evidence="7" id="KW-0067">ATP-binding</keyword>
<dbReference type="Proteomes" id="UP001212841">
    <property type="component" value="Unassembled WGS sequence"/>
</dbReference>
<keyword evidence="6" id="KW-0547">Nucleotide-binding</keyword>
<dbReference type="Gene3D" id="3.40.1110.10">
    <property type="entry name" value="Calcium-transporting ATPase, cytoplasmic domain N"/>
    <property type="match status" value="1"/>
</dbReference>
<evidence type="ECO:0000313" key="15">
    <source>
        <dbReference type="Proteomes" id="UP001212841"/>
    </source>
</evidence>
<evidence type="ECO:0000256" key="11">
    <source>
        <dbReference type="ARBA" id="ARBA00023136"/>
    </source>
</evidence>
<dbReference type="SUPFAM" id="SSF81665">
    <property type="entry name" value="Calcium ATPase, transmembrane domain M"/>
    <property type="match status" value="1"/>
</dbReference>
<dbReference type="SUPFAM" id="SSF56784">
    <property type="entry name" value="HAD-like"/>
    <property type="match status" value="1"/>
</dbReference>
<keyword evidence="10 13" id="KW-1133">Transmembrane helix</keyword>
<dbReference type="EMBL" id="JADGJD010002749">
    <property type="protein sequence ID" value="KAJ3028992.1"/>
    <property type="molecule type" value="Genomic_DNA"/>
</dbReference>
<dbReference type="SUPFAM" id="SSF81660">
    <property type="entry name" value="Metal cation-transporting ATPase, ATP-binding domain N"/>
    <property type="match status" value="1"/>
</dbReference>
<evidence type="ECO:0000256" key="3">
    <source>
        <dbReference type="ARBA" id="ARBA00022553"/>
    </source>
</evidence>
<feature type="region of interest" description="Disordered" evidence="12">
    <location>
        <begin position="161"/>
        <end position="205"/>
    </location>
</feature>
<keyword evidence="4 13" id="KW-0812">Transmembrane</keyword>
<keyword evidence="3" id="KW-0597">Phosphoprotein</keyword>
<feature type="transmembrane region" description="Helical" evidence="13">
    <location>
        <begin position="472"/>
        <end position="491"/>
    </location>
</feature>
<evidence type="ECO:0000256" key="4">
    <source>
        <dbReference type="ARBA" id="ARBA00022692"/>
    </source>
</evidence>
<name>A0AAD5S1R8_9FUNG</name>
<comment type="similarity">
    <text evidence="2">Belongs to the cation transport ATPase (P-type) (TC 3.A.3) family. Type V subfamily.</text>
</comment>
<feature type="non-terminal residue" evidence="14">
    <location>
        <position position="501"/>
    </location>
</feature>
<accession>A0AAD5S1R8</accession>
<protein>
    <submittedName>
        <fullName evidence="14">Uncharacterized protein</fullName>
    </submittedName>
</protein>
<evidence type="ECO:0000256" key="7">
    <source>
        <dbReference type="ARBA" id="ARBA00022840"/>
    </source>
</evidence>
<evidence type="ECO:0000256" key="1">
    <source>
        <dbReference type="ARBA" id="ARBA00004141"/>
    </source>
</evidence>
<keyword evidence="5" id="KW-0479">Metal-binding</keyword>
<proteinExistence type="inferred from homology"/>
<feature type="non-terminal residue" evidence="14">
    <location>
        <position position="1"/>
    </location>
</feature>
<dbReference type="NCBIfam" id="TIGR01494">
    <property type="entry name" value="ATPase_P-type"/>
    <property type="match status" value="1"/>
</dbReference>
<dbReference type="GO" id="GO:0016887">
    <property type="term" value="F:ATP hydrolysis activity"/>
    <property type="evidence" value="ECO:0007669"/>
    <property type="project" value="InterPro"/>
</dbReference>
<dbReference type="GO" id="GO:0016020">
    <property type="term" value="C:membrane"/>
    <property type="evidence" value="ECO:0007669"/>
    <property type="project" value="UniProtKB-SubCell"/>
</dbReference>
<feature type="transmembrane region" description="Helical" evidence="13">
    <location>
        <begin position="418"/>
        <end position="440"/>
    </location>
</feature>
<keyword evidence="15" id="KW-1185">Reference proteome</keyword>
<keyword evidence="8" id="KW-0460">Magnesium</keyword>
<gene>
    <name evidence="14" type="ORF">HK097_005859</name>
</gene>
<comment type="caution">
    <text evidence="14">The sequence shown here is derived from an EMBL/GenBank/DDBJ whole genome shotgun (WGS) entry which is preliminary data.</text>
</comment>
<dbReference type="PRINTS" id="PR00119">
    <property type="entry name" value="CATATPASE"/>
</dbReference>
<dbReference type="AlphaFoldDB" id="A0AAD5S1R8"/>
<dbReference type="Gene3D" id="3.40.50.1000">
    <property type="entry name" value="HAD superfamily/HAD-like"/>
    <property type="match status" value="1"/>
</dbReference>
<dbReference type="GO" id="GO:0046872">
    <property type="term" value="F:metal ion binding"/>
    <property type="evidence" value="ECO:0007669"/>
    <property type="project" value="UniProtKB-KW"/>
</dbReference>
<comment type="subcellular location">
    <subcellularLocation>
        <location evidence="1">Membrane</location>
        <topology evidence="1">Multi-pass membrane protein</topology>
    </subcellularLocation>
</comment>
<dbReference type="InterPro" id="IPR006544">
    <property type="entry name" value="P-type_TPase_V"/>
</dbReference>
<evidence type="ECO:0000256" key="12">
    <source>
        <dbReference type="SAM" id="MobiDB-lite"/>
    </source>
</evidence>
<evidence type="ECO:0000256" key="9">
    <source>
        <dbReference type="ARBA" id="ARBA00022967"/>
    </source>
</evidence>
<feature type="compositionally biased region" description="Basic residues" evidence="12">
    <location>
        <begin position="171"/>
        <end position="191"/>
    </location>
</feature>